<reference evidence="1" key="1">
    <citation type="submission" date="2014-07" db="EMBL/GenBank/DDBJ databases">
        <authorList>
            <person name="Monot Marc"/>
        </authorList>
    </citation>
    <scope>NUCLEOTIDE SEQUENCE</scope>
    <source>
        <strain evidence="1">7032994</strain>
    </source>
</reference>
<dbReference type="EMBL" id="LK932351">
    <property type="protein sequence ID" value="CDS83718.1"/>
    <property type="molecule type" value="Genomic_DNA"/>
</dbReference>
<gene>
    <name evidence="1" type="ORF">BN1097_170022</name>
</gene>
<proteinExistence type="predicted"/>
<protein>
    <submittedName>
        <fullName evidence="1">Uncharacterized protein</fullName>
    </submittedName>
</protein>
<sequence>MPIYVSIVFMHFIKLSLNVCQSVSKVSYIKTYVCQYKQH</sequence>
<name>A0A069A2W0_CLODI</name>
<organism evidence="1">
    <name type="scientific">Clostridioides difficile</name>
    <name type="common">Peptoclostridium difficile</name>
    <dbReference type="NCBI Taxonomy" id="1496"/>
    <lineage>
        <taxon>Bacteria</taxon>
        <taxon>Bacillati</taxon>
        <taxon>Bacillota</taxon>
        <taxon>Clostridia</taxon>
        <taxon>Peptostreptococcales</taxon>
        <taxon>Peptostreptococcaceae</taxon>
        <taxon>Clostridioides</taxon>
    </lineage>
</organism>
<dbReference type="AlphaFoldDB" id="A0A069A2W0"/>
<evidence type="ECO:0000313" key="1">
    <source>
        <dbReference type="EMBL" id="CDS83718.1"/>
    </source>
</evidence>
<accession>A0A069A2W0</accession>